<protein>
    <recommendedName>
        <fullName evidence="8">Packaging protein UL32</fullName>
    </recommendedName>
</protein>
<evidence type="ECO:0000256" key="5">
    <source>
        <dbReference type="ARBA" id="ARBA00022771"/>
    </source>
</evidence>
<dbReference type="PROSITE" id="PS51988">
    <property type="entry name" value="HERPESVIRUS_UL32"/>
    <property type="match status" value="1"/>
</dbReference>
<evidence type="ECO:0000313" key="9">
    <source>
        <dbReference type="EMBL" id="AIU39263.1"/>
    </source>
</evidence>
<dbReference type="GO" id="GO:0030430">
    <property type="term" value="C:host cell cytoplasm"/>
    <property type="evidence" value="ECO:0007669"/>
    <property type="project" value="UniProtKB-SubCell"/>
</dbReference>
<evidence type="ECO:0000313" key="12">
    <source>
        <dbReference type="Proteomes" id="UP000100290"/>
    </source>
</evidence>
<dbReference type="OrthoDB" id="3440at10239"/>
<sequence length="537" mass="61651">MFEEQAIQEDSDLYNTVSSWRDTKRNIESLKYNGFEPRLLSGNDQLRSEVLYSSYPLDLVPPNLGESSDPFDAAAESGIGPDPEPFLELVSETFAIDSECRICSMLELFRKARVQKVEWFLDYIALCRKCLAAPLCATSTFITAFEFAYIMEKHYSEQDGITVIGVYSNRMISVNDIQKHFYIHCCFKTNDGVVGKILYSNYSFLMQSIIKSVMFIPFPKHPNSGKDVMVQGWKTTATTVDCMKRYKTTQSCYSMASTKNEAYAKTCHLGDSPQLFAYSDLIVYLLGGTNALPIKAEAMSRIKNFRDQDAIERYHNANRGDVREPFKKFLYNGELVLDNGPELLSFFKHSQSKNGTSTECVACNMMLIKQYWYCLRVLREDISHHSTNNVSLYDCIEPVICTWLEEDRFRTLTGRCDRGRFYKLITSVNPAVLYKHFFCDPVCALNRQRVNPEVLFDNVDDLSLDDLQLQKAMFAHDNKFDDRICPGVWAAAFAFKYYQLHPPKNTVLNALIKDVTSSFKRHNINLVSLEHTLSRYV</sequence>
<evidence type="ECO:0000256" key="1">
    <source>
        <dbReference type="ARBA" id="ARBA00002104"/>
    </source>
</evidence>
<comment type="function">
    <text evidence="1 8">Plays a role in efficient localization of neo-synthesized capsids to nuclear replication compartments, thereby controlling cleavage and packaging of virus genomic DNA.</text>
</comment>
<proteinExistence type="inferred from homology"/>
<keyword evidence="7 8" id="KW-1035">Host cytoplasm</keyword>
<comment type="similarity">
    <text evidence="2 8">Belongs to the herpesviridae UL32 protein family.</text>
</comment>
<dbReference type="EMBL" id="KT008627">
    <property type="protein sequence ID" value="AKV40704.1"/>
    <property type="molecule type" value="Genomic_DNA"/>
</dbReference>
<keyword evidence="4" id="KW-0479">Metal-binding</keyword>
<reference evidence="11 12" key="2">
    <citation type="journal article" date="2015" name="PLoS ONE">
        <title>A Genomic Approach to Unravel Host-Pathogen Interaction in Chelonians: The Example of Testudinid Herpesvirus 3.</title>
        <authorList>
            <person name="Origgi F.C."/>
            <person name="Tecilla M."/>
            <person name="Pilo P."/>
            <person name="Aloisio F."/>
            <person name="Otten P."/>
            <person name="Aguilar-Bultet L."/>
            <person name="Sattler U."/>
            <person name="Roccabianca P."/>
            <person name="Romero C.H."/>
            <person name="Bloom D.C."/>
            <person name="Jacobson E.R."/>
        </authorList>
    </citation>
    <scope>NUCLEOTIDE SEQUENCE [LARGE SCALE GENOMIC DNA]</scope>
    <source>
        <strain evidence="11">US1976/98</strain>
    </source>
</reference>
<keyword evidence="6" id="KW-0862">Zinc</keyword>
<evidence type="ECO:0000256" key="7">
    <source>
        <dbReference type="ARBA" id="ARBA00023200"/>
    </source>
</evidence>
<dbReference type="GO" id="GO:0008270">
    <property type="term" value="F:zinc ion binding"/>
    <property type="evidence" value="ECO:0007669"/>
    <property type="project" value="UniProtKB-KW"/>
</dbReference>
<evidence type="ECO:0000256" key="2">
    <source>
        <dbReference type="ARBA" id="ARBA00005235"/>
    </source>
</evidence>
<dbReference type="GO" id="GO:0019031">
    <property type="term" value="C:viral envelope"/>
    <property type="evidence" value="ECO:0007669"/>
    <property type="project" value="InterPro"/>
</dbReference>
<evidence type="ECO:0000313" key="11">
    <source>
        <dbReference type="EMBL" id="AKV40704.1"/>
    </source>
</evidence>
<dbReference type="Proteomes" id="UP000240599">
    <property type="component" value="Segment"/>
</dbReference>
<evidence type="ECO:0000313" key="14">
    <source>
        <dbReference type="Proteomes" id="UP000240599"/>
    </source>
</evidence>
<reference evidence="13 14" key="1">
    <citation type="journal article" date="2015" name="J. Virol.">
        <title>The Genome of a Tortoise Herpesvirus (Testudinid Herpesvirus 3) Has a Novel Structure and Contains a Large Region That Is Not Required for Replication In Vitro or Virulence In Vivo.</title>
        <authorList>
            <person name="Gandar F."/>
            <person name="Wilkie G.S."/>
            <person name="Gatherer D."/>
            <person name="Kerr K."/>
            <person name="Marlier D."/>
            <person name="Diez M."/>
            <person name="Marschang R.E."/>
            <person name="Mast J."/>
            <person name="Dewals B.G."/>
            <person name="Davison A.J."/>
            <person name="Vanderplasschen A.F."/>
        </authorList>
    </citation>
    <scope>NUCLEOTIDE SEQUENCE [LARGE SCALE GENOMIC DNA]</scope>
    <source>
        <strain evidence="9 13">1976</strain>
        <strain evidence="10 14">4295/7R</strain>
    </source>
</reference>
<evidence type="ECO:0000256" key="3">
    <source>
        <dbReference type="ARBA" id="ARBA00022562"/>
    </source>
</evidence>
<name>A0A0K1R1B6_9ALPH</name>
<evidence type="ECO:0000256" key="8">
    <source>
        <dbReference type="RuleBase" id="RU364029"/>
    </source>
</evidence>
<dbReference type="InterPro" id="IPR002597">
    <property type="entry name" value="Herpes_env"/>
</dbReference>
<evidence type="ECO:0000313" key="13">
    <source>
        <dbReference type="Proteomes" id="UP000208106"/>
    </source>
</evidence>
<keyword evidence="5" id="KW-0863">Zinc-finger</keyword>
<dbReference type="Pfam" id="PF01673">
    <property type="entry name" value="Herpes_env"/>
    <property type="match status" value="1"/>
</dbReference>
<dbReference type="Proteomes" id="UP000100290">
    <property type="component" value="Segment"/>
</dbReference>
<evidence type="ECO:0000256" key="6">
    <source>
        <dbReference type="ARBA" id="ARBA00022833"/>
    </source>
</evidence>
<keyword evidence="3 8" id="KW-1048">Host nucleus</keyword>
<evidence type="ECO:0000256" key="4">
    <source>
        <dbReference type="ARBA" id="ARBA00022723"/>
    </source>
</evidence>
<evidence type="ECO:0000313" key="10">
    <source>
        <dbReference type="EMBL" id="AIU39373.1"/>
    </source>
</evidence>
<keyword evidence="13" id="KW-1185">Reference proteome</keyword>
<dbReference type="EMBL" id="KM924292">
    <property type="protein sequence ID" value="AIU39263.1"/>
    <property type="molecule type" value="Genomic_DNA"/>
</dbReference>
<dbReference type="Proteomes" id="UP000208106">
    <property type="component" value="Segment"/>
</dbReference>
<dbReference type="EMBL" id="KM924293">
    <property type="protein sequence ID" value="AIU39373.1"/>
    <property type="molecule type" value="Genomic_DNA"/>
</dbReference>
<dbReference type="KEGG" id="vg:26122599"/>
<dbReference type="GO" id="GO:0042025">
    <property type="term" value="C:host cell nucleus"/>
    <property type="evidence" value="ECO:0007669"/>
    <property type="project" value="UniProtKB-SubCell"/>
</dbReference>
<comment type="subcellular location">
    <subcellularLocation>
        <location evidence="8">Host cytoplasm</location>
    </subcellularLocation>
    <subcellularLocation>
        <location evidence="8">Host nucleus</location>
    </subcellularLocation>
</comment>
<organism evidence="11 12">
    <name type="scientific">Testudinid alphaherpesvirus 3</name>
    <dbReference type="NCBI Taxonomy" id="2560801"/>
    <lineage>
        <taxon>Viruses</taxon>
        <taxon>Duplodnaviria</taxon>
        <taxon>Heunggongvirae</taxon>
        <taxon>Peploviricota</taxon>
        <taxon>Herviviricetes</taxon>
        <taxon>Herpesvirales</taxon>
        <taxon>Orthoherpesviridae</taxon>
        <taxon>Alphaherpesvirinae</taxon>
        <taxon>Scutavirus</taxon>
        <taxon>Scutavirus testudinidalpha3</taxon>
    </lineage>
</organism>
<accession>A0A0K1R1B6</accession>
<gene>
    <name evidence="11" type="primary">ORF57</name>
    <name evidence="9" type="synonym">UL32</name>
</gene>